<keyword evidence="2" id="KW-1185">Reference proteome</keyword>
<name>A0AAJ0MDB1_9PEZI</name>
<organism evidence="1 2">
    <name type="scientific">Lasiosphaeria hispida</name>
    <dbReference type="NCBI Taxonomy" id="260671"/>
    <lineage>
        <taxon>Eukaryota</taxon>
        <taxon>Fungi</taxon>
        <taxon>Dikarya</taxon>
        <taxon>Ascomycota</taxon>
        <taxon>Pezizomycotina</taxon>
        <taxon>Sordariomycetes</taxon>
        <taxon>Sordariomycetidae</taxon>
        <taxon>Sordariales</taxon>
        <taxon>Lasiosphaeriaceae</taxon>
        <taxon>Lasiosphaeria</taxon>
    </lineage>
</organism>
<accession>A0AAJ0MDB1</accession>
<evidence type="ECO:0000313" key="1">
    <source>
        <dbReference type="EMBL" id="KAK3352270.1"/>
    </source>
</evidence>
<dbReference type="Proteomes" id="UP001275084">
    <property type="component" value="Unassembled WGS sequence"/>
</dbReference>
<protein>
    <submittedName>
        <fullName evidence="1">Uncharacterized protein</fullName>
    </submittedName>
</protein>
<dbReference type="EMBL" id="JAUIQD010000004">
    <property type="protein sequence ID" value="KAK3352270.1"/>
    <property type="molecule type" value="Genomic_DNA"/>
</dbReference>
<reference evidence="1" key="1">
    <citation type="journal article" date="2023" name="Mol. Phylogenet. Evol.">
        <title>Genome-scale phylogeny and comparative genomics of the fungal order Sordariales.</title>
        <authorList>
            <person name="Hensen N."/>
            <person name="Bonometti L."/>
            <person name="Westerberg I."/>
            <person name="Brannstrom I.O."/>
            <person name="Guillou S."/>
            <person name="Cros-Aarteil S."/>
            <person name="Calhoun S."/>
            <person name="Haridas S."/>
            <person name="Kuo A."/>
            <person name="Mondo S."/>
            <person name="Pangilinan J."/>
            <person name="Riley R."/>
            <person name="LaButti K."/>
            <person name="Andreopoulos B."/>
            <person name="Lipzen A."/>
            <person name="Chen C."/>
            <person name="Yan M."/>
            <person name="Daum C."/>
            <person name="Ng V."/>
            <person name="Clum A."/>
            <person name="Steindorff A."/>
            <person name="Ohm R.A."/>
            <person name="Martin F."/>
            <person name="Silar P."/>
            <person name="Natvig D.O."/>
            <person name="Lalanne C."/>
            <person name="Gautier V."/>
            <person name="Ament-Velasquez S.L."/>
            <person name="Kruys A."/>
            <person name="Hutchinson M.I."/>
            <person name="Powell A.J."/>
            <person name="Barry K."/>
            <person name="Miller A.N."/>
            <person name="Grigoriev I.V."/>
            <person name="Debuchy R."/>
            <person name="Gladieux P."/>
            <person name="Hiltunen Thoren M."/>
            <person name="Johannesson H."/>
        </authorList>
    </citation>
    <scope>NUCLEOTIDE SEQUENCE</scope>
    <source>
        <strain evidence="1">CBS 955.72</strain>
    </source>
</reference>
<reference evidence="1" key="2">
    <citation type="submission" date="2023-06" db="EMBL/GenBank/DDBJ databases">
        <authorList>
            <consortium name="Lawrence Berkeley National Laboratory"/>
            <person name="Haridas S."/>
            <person name="Hensen N."/>
            <person name="Bonometti L."/>
            <person name="Westerberg I."/>
            <person name="Brannstrom I.O."/>
            <person name="Guillou S."/>
            <person name="Cros-Aarteil S."/>
            <person name="Calhoun S."/>
            <person name="Kuo A."/>
            <person name="Mondo S."/>
            <person name="Pangilinan J."/>
            <person name="Riley R."/>
            <person name="Labutti K."/>
            <person name="Andreopoulos B."/>
            <person name="Lipzen A."/>
            <person name="Chen C."/>
            <person name="Yanf M."/>
            <person name="Daum C."/>
            <person name="Ng V."/>
            <person name="Clum A."/>
            <person name="Steindorff A."/>
            <person name="Ohm R."/>
            <person name="Martin F."/>
            <person name="Silar P."/>
            <person name="Natvig D."/>
            <person name="Lalanne C."/>
            <person name="Gautier V."/>
            <person name="Ament-Velasquez S.L."/>
            <person name="Kruys A."/>
            <person name="Hutchinson M.I."/>
            <person name="Powell A.J."/>
            <person name="Barry K."/>
            <person name="Miller A.N."/>
            <person name="Grigoriev I.V."/>
            <person name="Debuchy R."/>
            <person name="Gladieux P."/>
            <person name="Thoren M.H."/>
            <person name="Johannesson H."/>
        </authorList>
    </citation>
    <scope>NUCLEOTIDE SEQUENCE</scope>
    <source>
        <strain evidence="1">CBS 955.72</strain>
    </source>
</reference>
<evidence type="ECO:0000313" key="2">
    <source>
        <dbReference type="Proteomes" id="UP001275084"/>
    </source>
</evidence>
<proteinExistence type="predicted"/>
<gene>
    <name evidence="1" type="ORF">B0T25DRAFT_181039</name>
</gene>
<comment type="caution">
    <text evidence="1">The sequence shown here is derived from an EMBL/GenBank/DDBJ whole genome shotgun (WGS) entry which is preliminary data.</text>
</comment>
<dbReference type="AlphaFoldDB" id="A0AAJ0MDB1"/>
<sequence length="243" mass="26557">MPCPTGCLGAPAVIASLSAETGKVASLESHLPSQLTAEKQRSTVSGPSPPVPCQCLLATVRPPLYLGRRKLYPRLISPHNQRRHTKRTPKRIPKSRRLTGSQLALLSTLQCRDPVSSQASHTDQWHNPASIRDPRRRIGCEACSTPATAHSSASLGHRGEGNAKYMRCPCCPCCPCSLLPIPLPPRPPRHPGHSGHPGHTLDTLDALAWRWRRAKQGQTALLGVLTTWPWWDGSTRALQESEN</sequence>